<evidence type="ECO:0000313" key="1">
    <source>
        <dbReference type="EMBL" id="AEJ42184.1"/>
    </source>
</evidence>
<dbReference type="KEGG" id="aad:TC41_0206"/>
<name>F8IJ33_ALIAT</name>
<reference evidence="2" key="2">
    <citation type="submission" date="2011-06" db="EMBL/GenBank/DDBJ databases">
        <title>The complete genome sequence of Alicyclobacillus acidocaldarius sp. Tc-4-1.</title>
        <authorList>
            <person name="Chen Y."/>
            <person name="He Y."/>
            <person name="Dong Z."/>
            <person name="Hu S."/>
        </authorList>
    </citation>
    <scope>NUCLEOTIDE SEQUENCE [LARGE SCALE GENOMIC DNA]</scope>
    <source>
        <strain evidence="2">Tc-4-1</strain>
    </source>
</reference>
<reference evidence="1 2" key="1">
    <citation type="journal article" date="2011" name="J. Bacteriol.">
        <title>Complete Genome Sequence of Alicyclobacillus acidocaldarius Strain Tc-4-1.</title>
        <authorList>
            <person name="Chen Y."/>
            <person name="He Y."/>
            <person name="Zhang B."/>
            <person name="Yang J."/>
            <person name="Li W."/>
            <person name="Dong Z."/>
            <person name="Hu S."/>
        </authorList>
    </citation>
    <scope>NUCLEOTIDE SEQUENCE [LARGE SCALE GENOMIC DNA]</scope>
    <source>
        <strain evidence="1 2">Tc-4-1</strain>
    </source>
</reference>
<dbReference type="Proteomes" id="UP000000292">
    <property type="component" value="Chromosome"/>
</dbReference>
<dbReference type="PATRIC" id="fig|1048834.4.peg.192"/>
<dbReference type="EMBL" id="CP002902">
    <property type="protein sequence ID" value="AEJ42184.1"/>
    <property type="molecule type" value="Genomic_DNA"/>
</dbReference>
<dbReference type="STRING" id="1048834.TC41_0206"/>
<dbReference type="OrthoDB" id="2373960at2"/>
<protein>
    <submittedName>
        <fullName evidence="1">Uncharacterized protein</fullName>
    </submittedName>
</protein>
<sequence>MVLYHASISSAPEELNIGTALYRVENVFLAHVNGDEALDEVEHHLRDGRWEPRDRLRLALAMNMRLSDPSRAFDRVLSLIPQVRNPSERELVVSALLTLGEQALSEEQRLRLRRELRNMYRLIDEIFEDGRREGHLEVFKEGLQEGMN</sequence>
<dbReference type="eggNOG" id="COG5464">
    <property type="taxonomic scope" value="Bacteria"/>
</dbReference>
<dbReference type="RefSeq" id="WP_014463098.1">
    <property type="nucleotide sequence ID" value="NC_017167.1"/>
</dbReference>
<accession>F8IJ33</accession>
<organism evidence="1 2">
    <name type="scientific">Alicyclobacillus acidocaldarius (strain Tc-4-1)</name>
    <name type="common">Bacillus acidocaldarius</name>
    <dbReference type="NCBI Taxonomy" id="1048834"/>
    <lineage>
        <taxon>Bacteria</taxon>
        <taxon>Bacillati</taxon>
        <taxon>Bacillota</taxon>
        <taxon>Bacilli</taxon>
        <taxon>Bacillales</taxon>
        <taxon>Alicyclobacillaceae</taxon>
        <taxon>Alicyclobacillus</taxon>
    </lineage>
</organism>
<dbReference type="HOGENOM" id="CLU_1754979_0_0_9"/>
<dbReference type="AlphaFoldDB" id="F8IJ33"/>
<gene>
    <name evidence="1" type="ordered locus">TC41_0206</name>
</gene>
<proteinExistence type="predicted"/>
<evidence type="ECO:0000313" key="2">
    <source>
        <dbReference type="Proteomes" id="UP000000292"/>
    </source>
</evidence>